<dbReference type="EMBL" id="BARW01030921">
    <property type="protein sequence ID" value="GAJ11158.1"/>
    <property type="molecule type" value="Genomic_DNA"/>
</dbReference>
<name>X1U0T2_9ZZZZ</name>
<evidence type="ECO:0000313" key="1">
    <source>
        <dbReference type="EMBL" id="GAJ11158.1"/>
    </source>
</evidence>
<reference evidence="1" key="1">
    <citation type="journal article" date="2014" name="Front. Microbiol.">
        <title>High frequency of phylogenetically diverse reductive dehalogenase-homologous genes in deep subseafloor sedimentary metagenomes.</title>
        <authorList>
            <person name="Kawai M."/>
            <person name="Futagami T."/>
            <person name="Toyoda A."/>
            <person name="Takaki Y."/>
            <person name="Nishi S."/>
            <person name="Hori S."/>
            <person name="Arai W."/>
            <person name="Tsubouchi T."/>
            <person name="Morono Y."/>
            <person name="Uchiyama I."/>
            <person name="Ito T."/>
            <person name="Fujiyama A."/>
            <person name="Inagaki F."/>
            <person name="Takami H."/>
        </authorList>
    </citation>
    <scope>NUCLEOTIDE SEQUENCE</scope>
    <source>
        <strain evidence="1">Expedition CK06-06</strain>
    </source>
</reference>
<protein>
    <submittedName>
        <fullName evidence="1">Uncharacterized protein</fullName>
    </submittedName>
</protein>
<proteinExistence type="predicted"/>
<gene>
    <name evidence="1" type="ORF">S12H4_49314</name>
</gene>
<sequence length="39" mass="4082">EATMNIDGITLKQGALIQAPDGELFQSITVTSGSVIAYK</sequence>
<dbReference type="AlphaFoldDB" id="X1U0T2"/>
<comment type="caution">
    <text evidence="1">The sequence shown here is derived from an EMBL/GenBank/DDBJ whole genome shotgun (WGS) entry which is preliminary data.</text>
</comment>
<organism evidence="1">
    <name type="scientific">marine sediment metagenome</name>
    <dbReference type="NCBI Taxonomy" id="412755"/>
    <lineage>
        <taxon>unclassified sequences</taxon>
        <taxon>metagenomes</taxon>
        <taxon>ecological metagenomes</taxon>
    </lineage>
</organism>
<accession>X1U0T2</accession>
<feature type="non-terminal residue" evidence="1">
    <location>
        <position position="1"/>
    </location>
</feature>